<dbReference type="GO" id="GO:0005886">
    <property type="term" value="C:plasma membrane"/>
    <property type="evidence" value="ECO:0007669"/>
    <property type="project" value="UniProtKB-SubCell"/>
</dbReference>
<dbReference type="FunFam" id="1.20.1250.20:FF:000218">
    <property type="entry name" value="facilitated trehalose transporter Tret1"/>
    <property type="match status" value="1"/>
</dbReference>
<dbReference type="Gene3D" id="1.20.1250.20">
    <property type="entry name" value="MFS general substrate transporter like domains"/>
    <property type="match status" value="1"/>
</dbReference>
<dbReference type="InterPro" id="IPR020846">
    <property type="entry name" value="MFS_dom"/>
</dbReference>
<proteinExistence type="predicted"/>
<feature type="transmembrane region" description="Helical" evidence="10">
    <location>
        <begin position="164"/>
        <end position="182"/>
    </location>
</feature>
<dbReference type="GO" id="GO:0022857">
    <property type="term" value="F:transmembrane transporter activity"/>
    <property type="evidence" value="ECO:0007669"/>
    <property type="project" value="InterPro"/>
</dbReference>
<dbReference type="GeneID" id="114253574"/>
<evidence type="ECO:0000313" key="13">
    <source>
        <dbReference type="RefSeq" id="XP_028044302.1"/>
    </source>
</evidence>
<feature type="transmembrane region" description="Helical" evidence="10">
    <location>
        <begin position="48"/>
        <end position="66"/>
    </location>
</feature>
<evidence type="ECO:0000256" key="2">
    <source>
        <dbReference type="ARBA" id="ARBA00022448"/>
    </source>
</evidence>
<feature type="transmembrane region" description="Helical" evidence="10">
    <location>
        <begin position="78"/>
        <end position="96"/>
    </location>
</feature>
<feature type="transmembrane region" description="Helical" evidence="10">
    <location>
        <begin position="355"/>
        <end position="379"/>
    </location>
</feature>
<evidence type="ECO:0000256" key="6">
    <source>
        <dbReference type="ARBA" id="ARBA00022989"/>
    </source>
</evidence>
<feature type="transmembrane region" description="Helical" evidence="10">
    <location>
        <begin position="294"/>
        <end position="314"/>
    </location>
</feature>
<dbReference type="InterPro" id="IPR036259">
    <property type="entry name" value="MFS_trans_sf"/>
</dbReference>
<dbReference type="InterPro" id="IPR050549">
    <property type="entry name" value="MFS_Trehalose_Transporter"/>
</dbReference>
<feature type="coiled-coil region" evidence="9">
    <location>
        <begin position="206"/>
        <end position="233"/>
    </location>
</feature>
<keyword evidence="3" id="KW-1003">Cell membrane</keyword>
<organism evidence="12 13">
    <name type="scientific">Bombyx mandarina</name>
    <name type="common">Wild silk moth</name>
    <name type="synonym">Wild silkworm</name>
    <dbReference type="NCBI Taxonomy" id="7092"/>
    <lineage>
        <taxon>Eukaryota</taxon>
        <taxon>Metazoa</taxon>
        <taxon>Ecdysozoa</taxon>
        <taxon>Arthropoda</taxon>
        <taxon>Hexapoda</taxon>
        <taxon>Insecta</taxon>
        <taxon>Pterygota</taxon>
        <taxon>Neoptera</taxon>
        <taxon>Endopterygota</taxon>
        <taxon>Lepidoptera</taxon>
        <taxon>Glossata</taxon>
        <taxon>Ditrysia</taxon>
        <taxon>Bombycoidea</taxon>
        <taxon>Bombycidae</taxon>
        <taxon>Bombycinae</taxon>
        <taxon>Bombyx</taxon>
    </lineage>
</organism>
<feature type="domain" description="Major facilitator superfamily (MFS) profile" evidence="11">
    <location>
        <begin position="6"/>
        <end position="446"/>
    </location>
</feature>
<accession>A0A6J2KTK5</accession>
<keyword evidence="4" id="KW-0762">Sugar transport</keyword>
<dbReference type="PROSITE" id="PS50850">
    <property type="entry name" value="MFS"/>
    <property type="match status" value="1"/>
</dbReference>
<reference evidence="13" key="1">
    <citation type="submission" date="2025-08" db="UniProtKB">
        <authorList>
            <consortium name="RefSeq"/>
        </authorList>
    </citation>
    <scope>IDENTIFICATION</scope>
    <source>
        <tissue evidence="13">Silk gland</tissue>
    </source>
</reference>
<feature type="transmembrane region" description="Helical" evidence="10">
    <location>
        <begin position="9"/>
        <end position="28"/>
    </location>
</feature>
<dbReference type="PANTHER" id="PTHR48021:SF68">
    <property type="entry name" value="MAJOR FACILITATOR SUPERFAMILY (MFS) PROFILE DOMAIN-CONTAINING PROTEIN"/>
    <property type="match status" value="1"/>
</dbReference>
<protein>
    <submittedName>
        <fullName evidence="13">Facilitated trehalose transporter Tret1-like</fullName>
    </submittedName>
</protein>
<feature type="transmembrane region" description="Helical" evidence="10">
    <location>
        <begin position="321"/>
        <end position="343"/>
    </location>
</feature>
<evidence type="ECO:0000256" key="5">
    <source>
        <dbReference type="ARBA" id="ARBA00022692"/>
    </source>
</evidence>
<evidence type="ECO:0000256" key="9">
    <source>
        <dbReference type="SAM" id="Coils"/>
    </source>
</evidence>
<dbReference type="PANTHER" id="PTHR48021">
    <property type="match status" value="1"/>
</dbReference>
<dbReference type="RefSeq" id="XP_028044302.1">
    <property type="nucleotide sequence ID" value="XM_028188501.1"/>
</dbReference>
<dbReference type="InterPro" id="IPR005828">
    <property type="entry name" value="MFS_sugar_transport-like"/>
</dbReference>
<keyword evidence="5 10" id="KW-0812">Transmembrane</keyword>
<dbReference type="PRINTS" id="PR00171">
    <property type="entry name" value="SUGRTRNSPORT"/>
</dbReference>
<keyword evidence="12" id="KW-1185">Reference proteome</keyword>
<feature type="transmembrane region" description="Helical" evidence="10">
    <location>
        <begin position="418"/>
        <end position="442"/>
    </location>
</feature>
<gene>
    <name evidence="13" type="primary">LOC114253574</name>
</gene>
<sequence>MKPFLKQTWAVSAVLINMVGQGILLSYTTSLLPALQAPDSPIPTDLDTASWLSSSVGISGIPGFFMSSTLMEAYGRKVAHFIIMMPGLIGWLLIYFGNNIPVLMIGRILGGMSAGGTVALGAIVIGEYSSPKYRGMYLNMKTASVCLGGMLVHILGHFYNWRTVALQATIPYIISMAIISTWPESPAWLISKQQYEQSEKNFYFLRGKTEESYRELENMMQSQTNRVATKTKELTFTDKLVDFLKKFTKKNFLKPLFILLNGTILLETCGRHIFPAYALQIIAEITGSKSQSFYYTMCIDVIITVSAVCSSILVKVMKRRTLLFSTGFAAFFVLIIVCAYLFLVAQGVIPDKYHWVPIALFVVYFILANLGCTPIPLAFLGELFPLEHRGAGSAVAGIFMSVILMLGLLLTPHLLAKIAVHGTFAVFGIIMGISLAILYVTLPETKDKTLQEIEDYFNYGKFKDFKNVEEPDVKTKMLK</sequence>
<evidence type="ECO:0000256" key="8">
    <source>
        <dbReference type="ARBA" id="ARBA00023180"/>
    </source>
</evidence>
<keyword evidence="8" id="KW-0325">Glycoprotein</keyword>
<keyword evidence="9" id="KW-0175">Coiled coil</keyword>
<dbReference type="KEGG" id="bman:114253574"/>
<evidence type="ECO:0000313" key="12">
    <source>
        <dbReference type="Proteomes" id="UP000504629"/>
    </source>
</evidence>
<evidence type="ECO:0000259" key="11">
    <source>
        <dbReference type="PROSITE" id="PS50850"/>
    </source>
</evidence>
<evidence type="ECO:0000256" key="7">
    <source>
        <dbReference type="ARBA" id="ARBA00023136"/>
    </source>
</evidence>
<feature type="transmembrane region" description="Helical" evidence="10">
    <location>
        <begin position="391"/>
        <end position="412"/>
    </location>
</feature>
<feature type="transmembrane region" description="Helical" evidence="10">
    <location>
        <begin position="102"/>
        <end position="126"/>
    </location>
</feature>
<evidence type="ECO:0000256" key="1">
    <source>
        <dbReference type="ARBA" id="ARBA00004651"/>
    </source>
</evidence>
<keyword evidence="7 10" id="KW-0472">Membrane</keyword>
<dbReference type="InterPro" id="IPR003663">
    <property type="entry name" value="Sugar/inositol_transpt"/>
</dbReference>
<keyword evidence="6 10" id="KW-1133">Transmembrane helix</keyword>
<dbReference type="AlphaFoldDB" id="A0A6J2KTK5"/>
<keyword evidence="2" id="KW-0813">Transport</keyword>
<dbReference type="Pfam" id="PF00083">
    <property type="entry name" value="Sugar_tr"/>
    <property type="match status" value="1"/>
</dbReference>
<feature type="transmembrane region" description="Helical" evidence="10">
    <location>
        <begin position="256"/>
        <end position="274"/>
    </location>
</feature>
<feature type="transmembrane region" description="Helical" evidence="10">
    <location>
        <begin position="138"/>
        <end position="158"/>
    </location>
</feature>
<evidence type="ECO:0000256" key="3">
    <source>
        <dbReference type="ARBA" id="ARBA00022475"/>
    </source>
</evidence>
<dbReference type="SMR" id="A0A6J2KTK5"/>
<name>A0A6J2KTK5_BOMMA</name>
<comment type="subcellular location">
    <subcellularLocation>
        <location evidence="1">Cell membrane</location>
        <topology evidence="1">Multi-pass membrane protein</topology>
    </subcellularLocation>
</comment>
<dbReference type="OrthoDB" id="6339427at2759"/>
<evidence type="ECO:0000256" key="4">
    <source>
        <dbReference type="ARBA" id="ARBA00022597"/>
    </source>
</evidence>
<dbReference type="SUPFAM" id="SSF103473">
    <property type="entry name" value="MFS general substrate transporter"/>
    <property type="match status" value="1"/>
</dbReference>
<evidence type="ECO:0000256" key="10">
    <source>
        <dbReference type="SAM" id="Phobius"/>
    </source>
</evidence>
<dbReference type="Proteomes" id="UP000504629">
    <property type="component" value="Unplaced"/>
</dbReference>